<dbReference type="RefSeq" id="XP_060455284.1">
    <property type="nucleotide sequence ID" value="XM_060598496.1"/>
</dbReference>
<proteinExistence type="predicted"/>
<name>A0AA48IIU5_9TREE</name>
<sequence length="168" mass="19289">MPAMENKRKASGGDIKQSRDTKNRRRYVQHLRGTKQPHDGAQHSHEDLRRWHKKHFLESFVLRTNLYPDAFFGPLDTVENMDLTFLCRSFAWAKSFSTFVMLRYHNVGKEGQATLRAWALHLPDLPDHRCNTLMDLSAVVTLSISSSLPNPMYTLIPADLTIIALCPL</sequence>
<dbReference type="AlphaFoldDB" id="A0AA48IIU5"/>
<evidence type="ECO:0000313" key="2">
    <source>
        <dbReference type="EMBL" id="BEI90018.1"/>
    </source>
</evidence>
<accession>A0AA48IIU5</accession>
<gene>
    <name evidence="2" type="ORF">CcaverHIS019_0300880</name>
</gene>
<dbReference type="GeneID" id="85493889"/>
<evidence type="ECO:0000313" key="3">
    <source>
        <dbReference type="Proteomes" id="UP001233271"/>
    </source>
</evidence>
<dbReference type="KEGG" id="ccac:CcaHIS019_0300880"/>
<dbReference type="EMBL" id="AP028214">
    <property type="protein sequence ID" value="BEI90018.1"/>
    <property type="molecule type" value="Genomic_DNA"/>
</dbReference>
<organism evidence="2 3">
    <name type="scientific">Cutaneotrichosporon cavernicola</name>
    <dbReference type="NCBI Taxonomy" id="279322"/>
    <lineage>
        <taxon>Eukaryota</taxon>
        <taxon>Fungi</taxon>
        <taxon>Dikarya</taxon>
        <taxon>Basidiomycota</taxon>
        <taxon>Agaricomycotina</taxon>
        <taxon>Tremellomycetes</taxon>
        <taxon>Trichosporonales</taxon>
        <taxon>Trichosporonaceae</taxon>
        <taxon>Cutaneotrichosporon</taxon>
    </lineage>
</organism>
<feature type="region of interest" description="Disordered" evidence="1">
    <location>
        <begin position="1"/>
        <end position="24"/>
    </location>
</feature>
<dbReference type="Proteomes" id="UP001233271">
    <property type="component" value="Chromosome 3"/>
</dbReference>
<keyword evidence="3" id="KW-1185">Reference proteome</keyword>
<evidence type="ECO:0000256" key="1">
    <source>
        <dbReference type="SAM" id="MobiDB-lite"/>
    </source>
</evidence>
<protein>
    <submittedName>
        <fullName evidence="2">Uncharacterized protein</fullName>
    </submittedName>
</protein>
<reference evidence="2" key="1">
    <citation type="journal article" date="2023" name="BMC Genomics">
        <title>Chromosome-level genome assemblies of Cutaneotrichosporon spp. (Trichosporonales, Basidiomycota) reveal imbalanced evolution between nucleotide sequences and chromosome synteny.</title>
        <authorList>
            <person name="Kobayashi Y."/>
            <person name="Kayamori A."/>
            <person name="Aoki K."/>
            <person name="Shiwa Y."/>
            <person name="Matsutani M."/>
            <person name="Fujita N."/>
            <person name="Sugita T."/>
            <person name="Iwasaki W."/>
            <person name="Tanaka N."/>
            <person name="Takashima M."/>
        </authorList>
    </citation>
    <scope>NUCLEOTIDE SEQUENCE</scope>
    <source>
        <strain evidence="2">HIS019</strain>
    </source>
</reference>